<name>A0A0E9SEC0_ANGAN</name>
<organism evidence="2">
    <name type="scientific">Anguilla anguilla</name>
    <name type="common">European freshwater eel</name>
    <name type="synonym">Muraena anguilla</name>
    <dbReference type="NCBI Taxonomy" id="7936"/>
    <lineage>
        <taxon>Eukaryota</taxon>
        <taxon>Metazoa</taxon>
        <taxon>Chordata</taxon>
        <taxon>Craniata</taxon>
        <taxon>Vertebrata</taxon>
        <taxon>Euteleostomi</taxon>
        <taxon>Actinopterygii</taxon>
        <taxon>Neopterygii</taxon>
        <taxon>Teleostei</taxon>
        <taxon>Anguilliformes</taxon>
        <taxon>Anguillidae</taxon>
        <taxon>Anguilla</taxon>
    </lineage>
</organism>
<dbReference type="AlphaFoldDB" id="A0A0E9SEC0"/>
<proteinExistence type="predicted"/>
<evidence type="ECO:0000313" key="2">
    <source>
        <dbReference type="EMBL" id="JAH39597.1"/>
    </source>
</evidence>
<feature type="region of interest" description="Disordered" evidence="1">
    <location>
        <begin position="28"/>
        <end position="52"/>
    </location>
</feature>
<reference evidence="2" key="1">
    <citation type="submission" date="2014-11" db="EMBL/GenBank/DDBJ databases">
        <authorList>
            <person name="Amaro Gonzalez C."/>
        </authorList>
    </citation>
    <scope>NUCLEOTIDE SEQUENCE</scope>
</reference>
<reference evidence="2" key="2">
    <citation type="journal article" date="2015" name="Fish Shellfish Immunol.">
        <title>Early steps in the European eel (Anguilla anguilla)-Vibrio vulnificus interaction in the gills: Role of the RtxA13 toxin.</title>
        <authorList>
            <person name="Callol A."/>
            <person name="Pajuelo D."/>
            <person name="Ebbesson L."/>
            <person name="Teles M."/>
            <person name="MacKenzie S."/>
            <person name="Amaro C."/>
        </authorList>
    </citation>
    <scope>NUCLEOTIDE SEQUENCE</scope>
</reference>
<protein>
    <submittedName>
        <fullName evidence="2">Uncharacterized protein</fullName>
    </submittedName>
</protein>
<dbReference type="EMBL" id="GBXM01068980">
    <property type="protein sequence ID" value="JAH39597.1"/>
    <property type="molecule type" value="Transcribed_RNA"/>
</dbReference>
<sequence length="64" mass="6636">MMLAGNTSPESSLGFSPVQLSTSIVSSYRRGLQKRSQPNASPRADGATGPLLLEGVFPGKGARC</sequence>
<accession>A0A0E9SEC0</accession>
<evidence type="ECO:0000256" key="1">
    <source>
        <dbReference type="SAM" id="MobiDB-lite"/>
    </source>
</evidence>